<reference evidence="3" key="2">
    <citation type="submission" date="2013-12" db="EMBL/GenBank/DDBJ databases">
        <authorList>
            <person name="Yu Y."/>
            <person name="Lee S."/>
            <person name="de Baynast K."/>
            <person name="Wissotski M."/>
            <person name="Liu L."/>
            <person name="Talag J."/>
            <person name="Goicoechea J."/>
            <person name="Angelova A."/>
            <person name="Jetty R."/>
            <person name="Kudrna D."/>
            <person name="Golser W."/>
            <person name="Rivera L."/>
            <person name="Zhang J."/>
            <person name="Wing R."/>
        </authorList>
    </citation>
    <scope>NUCLEOTIDE SEQUENCE</scope>
</reference>
<feature type="signal peptide" evidence="1">
    <location>
        <begin position="1"/>
        <end position="21"/>
    </location>
</feature>
<dbReference type="Proteomes" id="UP000032180">
    <property type="component" value="Chromosome 5"/>
</dbReference>
<reference evidence="2" key="3">
    <citation type="submission" date="2015-04" db="UniProtKB">
        <authorList>
            <consortium name="EnsemblPlants"/>
        </authorList>
    </citation>
    <scope>IDENTIFICATION</scope>
</reference>
<organism evidence="2 3">
    <name type="scientific">Leersia perrieri</name>
    <dbReference type="NCBI Taxonomy" id="77586"/>
    <lineage>
        <taxon>Eukaryota</taxon>
        <taxon>Viridiplantae</taxon>
        <taxon>Streptophyta</taxon>
        <taxon>Embryophyta</taxon>
        <taxon>Tracheophyta</taxon>
        <taxon>Spermatophyta</taxon>
        <taxon>Magnoliopsida</taxon>
        <taxon>Liliopsida</taxon>
        <taxon>Poales</taxon>
        <taxon>Poaceae</taxon>
        <taxon>BOP clade</taxon>
        <taxon>Oryzoideae</taxon>
        <taxon>Oryzeae</taxon>
        <taxon>Oryzinae</taxon>
        <taxon>Leersia</taxon>
    </lineage>
</organism>
<dbReference type="EnsemblPlants" id="LPERR05G18630.1">
    <property type="protein sequence ID" value="LPERR05G18630.1"/>
    <property type="gene ID" value="LPERR05G18630"/>
</dbReference>
<evidence type="ECO:0000256" key="1">
    <source>
        <dbReference type="SAM" id="SignalP"/>
    </source>
</evidence>
<proteinExistence type="predicted"/>
<dbReference type="eggNOG" id="ENOG502R3TM">
    <property type="taxonomic scope" value="Eukaryota"/>
</dbReference>
<feature type="chain" id="PRO_5002349069" evidence="1">
    <location>
        <begin position="22"/>
        <end position="80"/>
    </location>
</feature>
<evidence type="ECO:0000313" key="2">
    <source>
        <dbReference type="EnsemblPlants" id="LPERR05G18630.1"/>
    </source>
</evidence>
<keyword evidence="3" id="KW-1185">Reference proteome</keyword>
<dbReference type="HOGENOM" id="CLU_193318_0_0_1"/>
<sequence>MATRTGIVLLLILLVGAQLAAVPEARQFVHLQAPAAGYFTSAVDDVVASGGARWPSKWNTRTSLVGDRVVPGGPDPQHHH</sequence>
<protein>
    <submittedName>
        <fullName evidence="2">Uncharacterized protein</fullName>
    </submittedName>
</protein>
<evidence type="ECO:0000313" key="3">
    <source>
        <dbReference type="Proteomes" id="UP000032180"/>
    </source>
</evidence>
<keyword evidence="1" id="KW-0732">Signal</keyword>
<name>A0A0D9WIM7_9ORYZ</name>
<reference evidence="2 3" key="1">
    <citation type="submission" date="2012-08" db="EMBL/GenBank/DDBJ databases">
        <title>Oryza genome evolution.</title>
        <authorList>
            <person name="Wing R.A."/>
        </authorList>
    </citation>
    <scope>NUCLEOTIDE SEQUENCE</scope>
</reference>
<dbReference type="Gramene" id="LPERR05G18630.1">
    <property type="protein sequence ID" value="LPERR05G18630.1"/>
    <property type="gene ID" value="LPERR05G18630"/>
</dbReference>
<accession>A0A0D9WIM7</accession>
<dbReference type="AlphaFoldDB" id="A0A0D9WIM7"/>